<dbReference type="PANTHER" id="PTHR39200">
    <property type="entry name" value="HYPOTHETICAL EXPORTED PROTEIN"/>
    <property type="match status" value="1"/>
</dbReference>
<feature type="chain" id="PRO_5047215987" evidence="1">
    <location>
        <begin position="23"/>
        <end position="242"/>
    </location>
</feature>
<feature type="domain" description="Putative auto-transporter adhesin head GIN" evidence="2">
    <location>
        <begin position="41"/>
        <end position="227"/>
    </location>
</feature>
<evidence type="ECO:0000259" key="2">
    <source>
        <dbReference type="Pfam" id="PF10988"/>
    </source>
</evidence>
<dbReference type="InterPro" id="IPR021255">
    <property type="entry name" value="DUF2807"/>
</dbReference>
<protein>
    <submittedName>
        <fullName evidence="3">DUF2807 domain-containing protein</fullName>
    </submittedName>
</protein>
<evidence type="ECO:0000313" key="3">
    <source>
        <dbReference type="EMBL" id="MCZ4242696.1"/>
    </source>
</evidence>
<keyword evidence="1" id="KW-0732">Signal</keyword>
<proteinExistence type="predicted"/>
<name>A0ABT4L4E6_9SPHI</name>
<dbReference type="PANTHER" id="PTHR39200:SF1">
    <property type="entry name" value="AUTO-TRANSPORTER ADHESIN HEAD GIN DOMAIN-CONTAINING PROTEIN-RELATED"/>
    <property type="match status" value="1"/>
</dbReference>
<evidence type="ECO:0000313" key="4">
    <source>
        <dbReference type="Proteomes" id="UP001144347"/>
    </source>
</evidence>
<keyword evidence="4" id="KW-1185">Reference proteome</keyword>
<comment type="caution">
    <text evidence="3">The sequence shown here is derived from an EMBL/GenBank/DDBJ whole genome shotgun (WGS) entry which is preliminary data.</text>
</comment>
<reference evidence="3" key="1">
    <citation type="submission" date="2022-12" db="EMBL/GenBank/DDBJ databases">
        <title>Genome sequence of HCMS5-2.</title>
        <authorList>
            <person name="Woo H."/>
        </authorList>
    </citation>
    <scope>NUCLEOTIDE SEQUENCE</scope>
    <source>
        <strain evidence="3">HCMS5-2</strain>
    </source>
</reference>
<dbReference type="RefSeq" id="WP_269425786.1">
    <property type="nucleotide sequence ID" value="NZ_JAPWGM010000001.1"/>
</dbReference>
<dbReference type="EMBL" id="JAPWGM010000001">
    <property type="protein sequence ID" value="MCZ4242696.1"/>
    <property type="molecule type" value="Genomic_DNA"/>
</dbReference>
<organism evidence="3 4">
    <name type="scientific">Pedobacter punctiformis</name>
    <dbReference type="NCBI Taxonomy" id="3004097"/>
    <lineage>
        <taxon>Bacteria</taxon>
        <taxon>Pseudomonadati</taxon>
        <taxon>Bacteroidota</taxon>
        <taxon>Sphingobacteriia</taxon>
        <taxon>Sphingobacteriales</taxon>
        <taxon>Sphingobacteriaceae</taxon>
        <taxon>Pedobacter</taxon>
    </lineage>
</organism>
<dbReference type="Pfam" id="PF10988">
    <property type="entry name" value="DUF2807"/>
    <property type="match status" value="1"/>
</dbReference>
<dbReference type="Gene3D" id="2.160.20.120">
    <property type="match status" value="1"/>
</dbReference>
<accession>A0ABT4L4E6</accession>
<feature type="signal peptide" evidence="1">
    <location>
        <begin position="1"/>
        <end position="22"/>
    </location>
</feature>
<gene>
    <name evidence="3" type="ORF">O0955_01655</name>
</gene>
<sequence length="242" mass="25173">MKKLFPILCAALMLSASFTTIASPVKTNITKISDDERNVKNFSGVAAGGPITVIVKLGNTESLRFEGDADAISTLVTEVKGSVLIIRPQTSWTSWSKKYEGKKIIAYVTAKKISSLTMSGDGSISVDGTVNGSELNATLSGSGEIKVNVNTNDVNGVISGSGNLNITGKAEEANVTISGSGRFNGKSLTVEDLSTRISGSGTVNIHAERKIDAVISGSGNVNYTGNAEVDKTVVGSGRVRKN</sequence>
<dbReference type="Proteomes" id="UP001144347">
    <property type="component" value="Unassembled WGS sequence"/>
</dbReference>
<evidence type="ECO:0000256" key="1">
    <source>
        <dbReference type="SAM" id="SignalP"/>
    </source>
</evidence>